<evidence type="ECO:0000313" key="1">
    <source>
        <dbReference type="EMBL" id="GIH72149.1"/>
    </source>
</evidence>
<accession>A0A8J3RCF7</accession>
<organism evidence="1 2">
    <name type="scientific">Sphaerimonospora thailandensis</name>
    <dbReference type="NCBI Taxonomy" id="795644"/>
    <lineage>
        <taxon>Bacteria</taxon>
        <taxon>Bacillati</taxon>
        <taxon>Actinomycetota</taxon>
        <taxon>Actinomycetes</taxon>
        <taxon>Streptosporangiales</taxon>
        <taxon>Streptosporangiaceae</taxon>
        <taxon>Sphaerimonospora</taxon>
    </lineage>
</organism>
<reference evidence="1" key="1">
    <citation type="submission" date="2021-01" db="EMBL/GenBank/DDBJ databases">
        <title>Whole genome shotgun sequence of Sphaerimonospora thailandensis NBRC 107569.</title>
        <authorList>
            <person name="Komaki H."/>
            <person name="Tamura T."/>
        </authorList>
    </citation>
    <scope>NUCLEOTIDE SEQUENCE</scope>
    <source>
        <strain evidence="1">NBRC 107569</strain>
    </source>
</reference>
<name>A0A8J3RCF7_9ACTN</name>
<dbReference type="EMBL" id="BOOG01000046">
    <property type="protein sequence ID" value="GIH72149.1"/>
    <property type="molecule type" value="Genomic_DNA"/>
</dbReference>
<proteinExistence type="predicted"/>
<protein>
    <submittedName>
        <fullName evidence="1">Uncharacterized protein</fullName>
    </submittedName>
</protein>
<sequence length="55" mass="5715">MGDLPFYPGCITSSGLNRDGLSQCDASDSYDGQNLAPNLLCGVGATEKLNYDVGT</sequence>
<gene>
    <name evidence="1" type="ORF">Mth01_44020</name>
</gene>
<keyword evidence="2" id="KW-1185">Reference proteome</keyword>
<dbReference type="Proteomes" id="UP000610966">
    <property type="component" value="Unassembled WGS sequence"/>
</dbReference>
<comment type="caution">
    <text evidence="1">The sequence shown here is derived from an EMBL/GenBank/DDBJ whole genome shotgun (WGS) entry which is preliminary data.</text>
</comment>
<dbReference type="AlphaFoldDB" id="A0A8J3RCF7"/>
<evidence type="ECO:0000313" key="2">
    <source>
        <dbReference type="Proteomes" id="UP000610966"/>
    </source>
</evidence>